<dbReference type="AlphaFoldDB" id="A0A7Z0AC05"/>
<protein>
    <submittedName>
        <fullName evidence="1">Uncharacterized protein</fullName>
    </submittedName>
</protein>
<comment type="caution">
    <text evidence="1">The sequence shown here is derived from an EMBL/GenBank/DDBJ whole genome shotgun (WGS) entry which is preliminary data.</text>
</comment>
<accession>A0A7Z0AC05</accession>
<proteinExistence type="predicted"/>
<reference evidence="1 2" key="1">
    <citation type="submission" date="2020-07" db="EMBL/GenBank/DDBJ databases">
        <title>Sequencing the genomes of 1000 actinobacteria strains.</title>
        <authorList>
            <person name="Klenk H.-P."/>
        </authorList>
    </citation>
    <scope>NUCLEOTIDE SEQUENCE [LARGE SCALE GENOMIC DNA]</scope>
    <source>
        <strain evidence="1 2">DSM 26341</strain>
    </source>
</reference>
<evidence type="ECO:0000313" key="1">
    <source>
        <dbReference type="EMBL" id="NYI67085.1"/>
    </source>
</evidence>
<keyword evidence="2" id="KW-1185">Reference proteome</keyword>
<dbReference type="RefSeq" id="WP_179426829.1">
    <property type="nucleotide sequence ID" value="NZ_JACBZP010000001.1"/>
</dbReference>
<gene>
    <name evidence="1" type="ORF">BJY26_001391</name>
</gene>
<evidence type="ECO:0000313" key="2">
    <source>
        <dbReference type="Proteomes" id="UP000539111"/>
    </source>
</evidence>
<sequence length="66" mass="7064">MSTLREYLLAYRGIDVSSTDADALDAFWASLRSRRSTADNGGVAADDIPVVFDPTVVMPTERGADG</sequence>
<dbReference type="Proteomes" id="UP000539111">
    <property type="component" value="Unassembled WGS sequence"/>
</dbReference>
<name>A0A7Z0AC05_9MICO</name>
<dbReference type="EMBL" id="JACBZP010000001">
    <property type="protein sequence ID" value="NYI67085.1"/>
    <property type="molecule type" value="Genomic_DNA"/>
</dbReference>
<organism evidence="1 2">
    <name type="scientific">Spelaeicoccus albus</name>
    <dbReference type="NCBI Taxonomy" id="1280376"/>
    <lineage>
        <taxon>Bacteria</taxon>
        <taxon>Bacillati</taxon>
        <taxon>Actinomycetota</taxon>
        <taxon>Actinomycetes</taxon>
        <taxon>Micrococcales</taxon>
        <taxon>Brevibacteriaceae</taxon>
        <taxon>Spelaeicoccus</taxon>
    </lineage>
</organism>